<name>A0A8J4SR95_9TREM</name>
<evidence type="ECO:0000256" key="2">
    <source>
        <dbReference type="ARBA" id="ARBA00022723"/>
    </source>
</evidence>
<dbReference type="InterPro" id="IPR013083">
    <property type="entry name" value="Znf_RING/FYVE/PHD"/>
</dbReference>
<dbReference type="OrthoDB" id="1305878at2759"/>
<accession>A0A8J4SR95</accession>
<evidence type="ECO:0000256" key="5">
    <source>
        <dbReference type="ARBA" id="ARBA00023242"/>
    </source>
</evidence>
<dbReference type="SMART" id="SM00184">
    <property type="entry name" value="RING"/>
    <property type="match status" value="1"/>
</dbReference>
<comment type="subcellular location">
    <subcellularLocation>
        <location evidence="1">Nucleus</location>
    </subcellularLocation>
</comment>
<keyword evidence="5" id="KW-0539">Nucleus</keyword>
<dbReference type="AlphaFoldDB" id="A0A8J4SR95"/>
<evidence type="ECO:0000256" key="1">
    <source>
        <dbReference type="ARBA" id="ARBA00004123"/>
    </source>
</evidence>
<dbReference type="GO" id="GO:0008270">
    <property type="term" value="F:zinc ion binding"/>
    <property type="evidence" value="ECO:0007669"/>
    <property type="project" value="UniProtKB-KW"/>
</dbReference>
<comment type="caution">
    <text evidence="8">The sequence shown here is derived from an EMBL/GenBank/DDBJ whole genome shotgun (WGS) entry which is preliminary data.</text>
</comment>
<evidence type="ECO:0000313" key="9">
    <source>
        <dbReference type="Proteomes" id="UP000748531"/>
    </source>
</evidence>
<evidence type="ECO:0000259" key="7">
    <source>
        <dbReference type="PROSITE" id="PS50089"/>
    </source>
</evidence>
<keyword evidence="9" id="KW-1185">Reference proteome</keyword>
<dbReference type="InterPro" id="IPR017907">
    <property type="entry name" value="Znf_RING_CS"/>
</dbReference>
<evidence type="ECO:0000256" key="4">
    <source>
        <dbReference type="ARBA" id="ARBA00022833"/>
    </source>
</evidence>
<feature type="domain" description="RING-type" evidence="7">
    <location>
        <begin position="21"/>
        <end position="59"/>
    </location>
</feature>
<sequence length="150" mass="17420">MQSYRNEPPVLLADLNEYITCKLCKGYLIDAVSITECLHPFCKSCIVKYLNERYDCPSCGILIHQSHPLNYISFDRTLQDIVYKVVPDLRKKEKLLRESFYRIMGKSPPASEGELQSLRWSFSNASRSVYINYLYDSSTYTILIKTVIKT</sequence>
<keyword evidence="3 6" id="KW-0863">Zinc-finger</keyword>
<keyword evidence="2" id="KW-0479">Metal-binding</keyword>
<evidence type="ECO:0000256" key="3">
    <source>
        <dbReference type="ARBA" id="ARBA00022771"/>
    </source>
</evidence>
<dbReference type="FunFam" id="3.30.40.10:FF:000033">
    <property type="entry name" value="Polycomb group RING finger protein 3"/>
    <property type="match status" value="1"/>
</dbReference>
<organism evidence="8 9">
    <name type="scientific">Paragonimus heterotremus</name>
    <dbReference type="NCBI Taxonomy" id="100268"/>
    <lineage>
        <taxon>Eukaryota</taxon>
        <taxon>Metazoa</taxon>
        <taxon>Spiralia</taxon>
        <taxon>Lophotrochozoa</taxon>
        <taxon>Platyhelminthes</taxon>
        <taxon>Trematoda</taxon>
        <taxon>Digenea</taxon>
        <taxon>Plagiorchiida</taxon>
        <taxon>Troglotremata</taxon>
        <taxon>Troglotrematidae</taxon>
        <taxon>Paragonimus</taxon>
    </lineage>
</organism>
<dbReference type="InterPro" id="IPR051507">
    <property type="entry name" value="PcG_RING_finger"/>
</dbReference>
<protein>
    <submittedName>
        <fullName evidence="8">Polycomb group ring finger 1</fullName>
    </submittedName>
</protein>
<dbReference type="Gene3D" id="3.30.40.10">
    <property type="entry name" value="Zinc/RING finger domain, C3HC4 (zinc finger)"/>
    <property type="match status" value="1"/>
</dbReference>
<dbReference type="PROSITE" id="PS50089">
    <property type="entry name" value="ZF_RING_2"/>
    <property type="match status" value="1"/>
</dbReference>
<gene>
    <name evidence="8" type="ORF">PHET_12387</name>
</gene>
<dbReference type="Proteomes" id="UP000748531">
    <property type="component" value="Unassembled WGS sequence"/>
</dbReference>
<dbReference type="PANTHER" id="PTHR45893">
    <property type="entry name" value="POLYCOMB GROUP RING FINGER PROTEIN"/>
    <property type="match status" value="1"/>
</dbReference>
<evidence type="ECO:0000256" key="6">
    <source>
        <dbReference type="PROSITE-ProRule" id="PRU00175"/>
    </source>
</evidence>
<dbReference type="SUPFAM" id="SSF57850">
    <property type="entry name" value="RING/U-box"/>
    <property type="match status" value="1"/>
</dbReference>
<keyword evidence="4" id="KW-0862">Zinc</keyword>
<dbReference type="GO" id="GO:0031519">
    <property type="term" value="C:PcG protein complex"/>
    <property type="evidence" value="ECO:0007669"/>
    <property type="project" value="UniProtKB-ARBA"/>
</dbReference>
<proteinExistence type="predicted"/>
<dbReference type="InterPro" id="IPR001841">
    <property type="entry name" value="Znf_RING"/>
</dbReference>
<dbReference type="EMBL" id="LUCH01021310">
    <property type="protein sequence ID" value="KAF5394085.1"/>
    <property type="molecule type" value="Genomic_DNA"/>
</dbReference>
<evidence type="ECO:0000313" key="8">
    <source>
        <dbReference type="EMBL" id="KAF5394085.1"/>
    </source>
</evidence>
<dbReference type="Pfam" id="PF13923">
    <property type="entry name" value="zf-C3HC4_2"/>
    <property type="match status" value="1"/>
</dbReference>
<reference evidence="8" key="1">
    <citation type="submission" date="2019-05" db="EMBL/GenBank/DDBJ databases">
        <title>Annotation for the trematode Paragonimus heterotremus.</title>
        <authorList>
            <person name="Choi Y.-J."/>
        </authorList>
    </citation>
    <scope>NUCLEOTIDE SEQUENCE</scope>
    <source>
        <strain evidence="8">LC</strain>
    </source>
</reference>
<dbReference type="PROSITE" id="PS00518">
    <property type="entry name" value="ZF_RING_1"/>
    <property type="match status" value="1"/>
</dbReference>